<comment type="caution">
    <text evidence="1">The sequence shown here is derived from an EMBL/GenBank/DDBJ whole genome shotgun (WGS) entry which is preliminary data.</text>
</comment>
<dbReference type="Proteomes" id="UP001349262">
    <property type="component" value="Unassembled WGS sequence"/>
</dbReference>
<keyword evidence="2" id="KW-1185">Reference proteome</keyword>
<proteinExistence type="predicted"/>
<dbReference type="EMBL" id="MLBY01000004">
    <property type="protein sequence ID" value="MEE7457954.1"/>
    <property type="molecule type" value="Genomic_DNA"/>
</dbReference>
<gene>
    <name evidence="1" type="ORF">MRSR164_14595</name>
</gene>
<name>A0ABU7TBF5_9HYPH</name>
<sequence>MQSLMRTLADGIRIDGLMADQLALISERAFLTGEAEMADGLLAVVRDHRVAVLQGQGRLAALKARYAILFPDER</sequence>
<evidence type="ECO:0000313" key="1">
    <source>
        <dbReference type="EMBL" id="MEE7457954.1"/>
    </source>
</evidence>
<evidence type="ECO:0000313" key="2">
    <source>
        <dbReference type="Proteomes" id="UP001349262"/>
    </source>
</evidence>
<reference evidence="1 2" key="1">
    <citation type="journal article" date="2012" name="Genet. Mol. Biol.">
        <title>Analysis of 16S rRNA and mxaF genes revealing insights into Methylobacterium niche-specific plant association.</title>
        <authorList>
            <person name="Dourado M.N."/>
            <person name="Andreote F.D."/>
            <person name="Dini-Andreote F."/>
            <person name="Conti R."/>
            <person name="Araujo J.M."/>
            <person name="Araujo W.L."/>
        </authorList>
    </citation>
    <scope>NUCLEOTIDE SEQUENCE [LARGE SCALE GENOMIC DNA]</scope>
    <source>
        <strain evidence="1 2">SR1.6/4</strain>
    </source>
</reference>
<organism evidence="1 2">
    <name type="scientific">Methylobacterium radiotolerans</name>
    <dbReference type="NCBI Taxonomy" id="31998"/>
    <lineage>
        <taxon>Bacteria</taxon>
        <taxon>Pseudomonadati</taxon>
        <taxon>Pseudomonadota</taxon>
        <taxon>Alphaproteobacteria</taxon>
        <taxon>Hyphomicrobiales</taxon>
        <taxon>Methylobacteriaceae</taxon>
        <taxon>Methylobacterium</taxon>
    </lineage>
</organism>
<accession>A0ABU7TBF5</accession>
<protein>
    <submittedName>
        <fullName evidence="1">Uncharacterized protein</fullName>
    </submittedName>
</protein>